<evidence type="ECO:0000259" key="4">
    <source>
        <dbReference type="Pfam" id="PF00389"/>
    </source>
</evidence>
<keyword evidence="3" id="KW-0520">NAD</keyword>
<name>A0A3B0UAB2_9ZZZZ</name>
<dbReference type="InterPro" id="IPR006140">
    <property type="entry name" value="D-isomer_DH_NAD-bd"/>
</dbReference>
<evidence type="ECO:0000256" key="2">
    <source>
        <dbReference type="ARBA" id="ARBA00023002"/>
    </source>
</evidence>
<dbReference type="SUPFAM" id="SSF51735">
    <property type="entry name" value="NAD(P)-binding Rossmann-fold domains"/>
    <property type="match status" value="1"/>
</dbReference>
<protein>
    <submittedName>
        <fullName evidence="6">D-3-phosphoglycerate dehydrogenase</fullName>
        <ecNumber evidence="6">1.1.1.95</ecNumber>
    </submittedName>
</protein>
<evidence type="ECO:0000256" key="1">
    <source>
        <dbReference type="ARBA" id="ARBA00005854"/>
    </source>
</evidence>
<feature type="domain" description="D-isomer specific 2-hydroxyacid dehydrogenase catalytic" evidence="4">
    <location>
        <begin position="6"/>
        <end position="306"/>
    </location>
</feature>
<comment type="similarity">
    <text evidence="1">Belongs to the D-isomer specific 2-hydroxyacid dehydrogenase family.</text>
</comment>
<dbReference type="PANTHER" id="PTHR42789">
    <property type="entry name" value="D-ISOMER SPECIFIC 2-HYDROXYACID DEHYDROGENASE FAMILY PROTEIN (AFU_ORTHOLOGUE AFUA_6G10090)"/>
    <property type="match status" value="1"/>
</dbReference>
<dbReference type="Pfam" id="PF00389">
    <property type="entry name" value="2-Hacid_dh"/>
    <property type="match status" value="1"/>
</dbReference>
<evidence type="ECO:0000313" key="6">
    <source>
        <dbReference type="EMBL" id="VAW27388.1"/>
    </source>
</evidence>
<dbReference type="InterPro" id="IPR036291">
    <property type="entry name" value="NAD(P)-bd_dom_sf"/>
</dbReference>
<dbReference type="GO" id="GO:0004617">
    <property type="term" value="F:phosphoglycerate dehydrogenase activity"/>
    <property type="evidence" value="ECO:0007669"/>
    <property type="project" value="UniProtKB-EC"/>
</dbReference>
<evidence type="ECO:0000259" key="5">
    <source>
        <dbReference type="Pfam" id="PF02826"/>
    </source>
</evidence>
<dbReference type="GO" id="GO:0051287">
    <property type="term" value="F:NAD binding"/>
    <property type="evidence" value="ECO:0007669"/>
    <property type="project" value="InterPro"/>
</dbReference>
<keyword evidence="2 6" id="KW-0560">Oxidoreductase</keyword>
<dbReference type="EC" id="1.1.1.95" evidence="6"/>
<sequence length="310" mass="34503">MSIRCLVVDKMHESLVPMLEKNGVEVSYEPSITREKIKNIIARYNGLIIRSKTFVDKDLLSNASHLKFVARAGSGIDNLDVKYLNSKSISILNAPEGNRDAVGEHTIGLILNLLHNIDQGNRQVIKGIWDREGNRGSELGNKTIGIIGYGNMGATVAKKLNSFGCKIIAYDKYKPNCKSEYAQAVTLQKLKEEADIVSLHVPLTKETTGMTNGDFFKEFKKNIIFINTSRGETAPFASIVEAMQTGKIIKAGLDVLENEKINNLTTKQQKGFDYLNKSNRVIFTPHVAGWSTESYVRINKVLVKKIKSLI</sequence>
<proteinExistence type="inferred from homology"/>
<evidence type="ECO:0000256" key="3">
    <source>
        <dbReference type="ARBA" id="ARBA00023027"/>
    </source>
</evidence>
<dbReference type="AlphaFoldDB" id="A0A3B0UAB2"/>
<organism evidence="6">
    <name type="scientific">hydrothermal vent metagenome</name>
    <dbReference type="NCBI Taxonomy" id="652676"/>
    <lineage>
        <taxon>unclassified sequences</taxon>
        <taxon>metagenomes</taxon>
        <taxon>ecological metagenomes</taxon>
    </lineage>
</organism>
<gene>
    <name evidence="6" type="ORF">MNBD_BACTEROID06-767</name>
</gene>
<dbReference type="EMBL" id="UOES01000229">
    <property type="protein sequence ID" value="VAW27388.1"/>
    <property type="molecule type" value="Genomic_DNA"/>
</dbReference>
<dbReference type="SUPFAM" id="SSF52283">
    <property type="entry name" value="Formate/glycerate dehydrogenase catalytic domain-like"/>
    <property type="match status" value="1"/>
</dbReference>
<dbReference type="PANTHER" id="PTHR42789:SF1">
    <property type="entry name" value="D-ISOMER SPECIFIC 2-HYDROXYACID DEHYDROGENASE FAMILY PROTEIN (AFU_ORTHOLOGUE AFUA_6G10090)"/>
    <property type="match status" value="1"/>
</dbReference>
<dbReference type="InterPro" id="IPR006139">
    <property type="entry name" value="D-isomer_2_OHA_DH_cat_dom"/>
</dbReference>
<feature type="domain" description="D-isomer specific 2-hydroxyacid dehydrogenase NAD-binding" evidence="5">
    <location>
        <begin position="107"/>
        <end position="288"/>
    </location>
</feature>
<accession>A0A3B0UAB2</accession>
<dbReference type="Pfam" id="PF02826">
    <property type="entry name" value="2-Hacid_dh_C"/>
    <property type="match status" value="1"/>
</dbReference>
<dbReference type="Gene3D" id="3.40.50.720">
    <property type="entry name" value="NAD(P)-binding Rossmann-like Domain"/>
    <property type="match status" value="2"/>
</dbReference>
<reference evidence="6" key="1">
    <citation type="submission" date="2018-06" db="EMBL/GenBank/DDBJ databases">
        <authorList>
            <person name="Zhirakovskaya E."/>
        </authorList>
    </citation>
    <scope>NUCLEOTIDE SEQUENCE</scope>
</reference>
<dbReference type="InterPro" id="IPR050857">
    <property type="entry name" value="D-2-hydroxyacid_DH"/>
</dbReference>